<dbReference type="AlphaFoldDB" id="A0A9D1VGF2"/>
<evidence type="ECO:0000313" key="2">
    <source>
        <dbReference type="Proteomes" id="UP000824231"/>
    </source>
</evidence>
<gene>
    <name evidence="1" type="ORF">H9856_00750</name>
</gene>
<accession>A0A9D1VGF2</accession>
<evidence type="ECO:0008006" key="3">
    <source>
        <dbReference type="Google" id="ProtNLM"/>
    </source>
</evidence>
<dbReference type="Proteomes" id="UP000824231">
    <property type="component" value="Unassembled WGS sequence"/>
</dbReference>
<proteinExistence type="predicted"/>
<sequence length="137" mass="15745">MDEKEFIERKLFSDTSRYQDIMNRPYQHSRAHLPMTQEDRAMPFLPFAALTGFNGLIQKRALNYQHKQYLSAAQQAQLRQQLQVGRTLTFDYFDGKSGYYSEITGTIKKIVPNRGRLGLTSGDSLVIANIRAVRVVT</sequence>
<evidence type="ECO:0000313" key="1">
    <source>
        <dbReference type="EMBL" id="HIX34936.1"/>
    </source>
</evidence>
<comment type="caution">
    <text evidence="1">The sequence shown here is derived from an EMBL/GenBank/DDBJ whole genome shotgun (WGS) entry which is preliminary data.</text>
</comment>
<organism evidence="1 2">
    <name type="scientific">Candidatus Limosilactobacillus merdigallinarum</name>
    <dbReference type="NCBI Taxonomy" id="2838652"/>
    <lineage>
        <taxon>Bacteria</taxon>
        <taxon>Bacillati</taxon>
        <taxon>Bacillota</taxon>
        <taxon>Bacilli</taxon>
        <taxon>Lactobacillales</taxon>
        <taxon>Lactobacillaceae</taxon>
        <taxon>Limosilactobacillus</taxon>
    </lineage>
</organism>
<protein>
    <recommendedName>
        <fullName evidence="3">YolD-like protein</fullName>
    </recommendedName>
</protein>
<name>A0A9D1VGF2_9LACO</name>
<dbReference type="EMBL" id="DXFH01000001">
    <property type="protein sequence ID" value="HIX34936.1"/>
    <property type="molecule type" value="Genomic_DNA"/>
</dbReference>
<reference evidence="1" key="1">
    <citation type="journal article" date="2021" name="PeerJ">
        <title>Extensive microbial diversity within the chicken gut microbiome revealed by metagenomics and culture.</title>
        <authorList>
            <person name="Gilroy R."/>
            <person name="Ravi A."/>
            <person name="Getino M."/>
            <person name="Pursley I."/>
            <person name="Horton D.L."/>
            <person name="Alikhan N.F."/>
            <person name="Baker D."/>
            <person name="Gharbi K."/>
            <person name="Hall N."/>
            <person name="Watson M."/>
            <person name="Adriaenssens E.M."/>
            <person name="Foster-Nyarko E."/>
            <person name="Jarju S."/>
            <person name="Secka A."/>
            <person name="Antonio M."/>
            <person name="Oren A."/>
            <person name="Chaudhuri R.R."/>
            <person name="La Ragione R."/>
            <person name="Hildebrand F."/>
            <person name="Pallen M.J."/>
        </authorList>
    </citation>
    <scope>NUCLEOTIDE SEQUENCE</scope>
    <source>
        <strain evidence="1">ChiSxjej3B15-572</strain>
    </source>
</reference>
<reference evidence="1" key="2">
    <citation type="submission" date="2021-04" db="EMBL/GenBank/DDBJ databases">
        <authorList>
            <person name="Gilroy R."/>
        </authorList>
    </citation>
    <scope>NUCLEOTIDE SEQUENCE</scope>
    <source>
        <strain evidence="1">ChiSxjej3B15-572</strain>
    </source>
</reference>